<sequence>MVSTFANATALTYRACVKLCGAGPESPSWTVITQQFSAWLLPWLALLSQLPFGAIDLLDNLSSIVLTVGSPTLAAYSLAITVMNGRWIAQHFFTIQSPTAETAVRVLSRLQQSPLQIVEGSGLNSLVEFRENDLWWEAMLKHLSFVHTWSISAATSVAWVVIAYVFTVADSFSPDNIQPFNTDGQGIGSQWLFLLAIVVGWLQLSPKCDAASVHHAFEETDHMMFVQDTSTPEKVLKQLEDSSQHPFELLQGLHWQSSLRRDEYRGTPMFNYARVLPWTLNILKVSEAFRRVESRPKQQPGMSDIWDSGVLWRITLSSFFALVLQWGTTGAALVVVMLTPTIGLGCRSACFLIYGGLSSVIWFFMMVSTFLTFGATRMYESQLRPTRSQQFSRFLLKWSAILLRRFCKLAAIVNALWIIVFCFFQFTGFFNRCWCNSNVLKWGADKAYIVIQYTTQDWTAMTHAWIGGVGLGVGSAAIFAGFIASQLNPPMPKPRGSIREN</sequence>
<reference evidence="1 2" key="1">
    <citation type="journal article" date="2019" name="Nat. Ecol. Evol.">
        <title>Megaphylogeny resolves global patterns of mushroom evolution.</title>
        <authorList>
            <person name="Varga T."/>
            <person name="Krizsan K."/>
            <person name="Foldi C."/>
            <person name="Dima B."/>
            <person name="Sanchez-Garcia M."/>
            <person name="Sanchez-Ramirez S."/>
            <person name="Szollosi G.J."/>
            <person name="Szarkandi J.G."/>
            <person name="Papp V."/>
            <person name="Albert L."/>
            <person name="Andreopoulos W."/>
            <person name="Angelini C."/>
            <person name="Antonin V."/>
            <person name="Barry K.W."/>
            <person name="Bougher N.L."/>
            <person name="Buchanan P."/>
            <person name="Buyck B."/>
            <person name="Bense V."/>
            <person name="Catcheside P."/>
            <person name="Chovatia M."/>
            <person name="Cooper J."/>
            <person name="Damon W."/>
            <person name="Desjardin D."/>
            <person name="Finy P."/>
            <person name="Geml J."/>
            <person name="Haridas S."/>
            <person name="Hughes K."/>
            <person name="Justo A."/>
            <person name="Karasinski D."/>
            <person name="Kautmanova I."/>
            <person name="Kiss B."/>
            <person name="Kocsube S."/>
            <person name="Kotiranta H."/>
            <person name="LaButti K.M."/>
            <person name="Lechner B.E."/>
            <person name="Liimatainen K."/>
            <person name="Lipzen A."/>
            <person name="Lukacs Z."/>
            <person name="Mihaltcheva S."/>
            <person name="Morgado L.N."/>
            <person name="Niskanen T."/>
            <person name="Noordeloos M.E."/>
            <person name="Ohm R.A."/>
            <person name="Ortiz-Santana B."/>
            <person name="Ovrebo C."/>
            <person name="Racz N."/>
            <person name="Riley R."/>
            <person name="Savchenko A."/>
            <person name="Shiryaev A."/>
            <person name="Soop K."/>
            <person name="Spirin V."/>
            <person name="Szebenyi C."/>
            <person name="Tomsovsky M."/>
            <person name="Tulloss R.E."/>
            <person name="Uehling J."/>
            <person name="Grigoriev I.V."/>
            <person name="Vagvolgyi C."/>
            <person name="Papp T."/>
            <person name="Martin F.M."/>
            <person name="Miettinen O."/>
            <person name="Hibbett D.S."/>
            <person name="Nagy L.G."/>
        </authorList>
    </citation>
    <scope>NUCLEOTIDE SEQUENCE [LARGE SCALE GENOMIC DNA]</scope>
    <source>
        <strain evidence="1 2">NL-1719</strain>
    </source>
</reference>
<dbReference type="Proteomes" id="UP000308600">
    <property type="component" value="Unassembled WGS sequence"/>
</dbReference>
<proteinExistence type="predicted"/>
<protein>
    <submittedName>
        <fullName evidence="1">Uncharacterized protein</fullName>
    </submittedName>
</protein>
<organism evidence="1 2">
    <name type="scientific">Pluteus cervinus</name>
    <dbReference type="NCBI Taxonomy" id="181527"/>
    <lineage>
        <taxon>Eukaryota</taxon>
        <taxon>Fungi</taxon>
        <taxon>Dikarya</taxon>
        <taxon>Basidiomycota</taxon>
        <taxon>Agaricomycotina</taxon>
        <taxon>Agaricomycetes</taxon>
        <taxon>Agaricomycetidae</taxon>
        <taxon>Agaricales</taxon>
        <taxon>Pluteineae</taxon>
        <taxon>Pluteaceae</taxon>
        <taxon>Pluteus</taxon>
    </lineage>
</organism>
<accession>A0ACD3AS80</accession>
<evidence type="ECO:0000313" key="2">
    <source>
        <dbReference type="Proteomes" id="UP000308600"/>
    </source>
</evidence>
<keyword evidence="2" id="KW-1185">Reference proteome</keyword>
<gene>
    <name evidence="1" type="ORF">BDN72DRAFT_841793</name>
</gene>
<name>A0ACD3AS80_9AGAR</name>
<evidence type="ECO:0000313" key="1">
    <source>
        <dbReference type="EMBL" id="TFK68411.1"/>
    </source>
</evidence>
<dbReference type="EMBL" id="ML208352">
    <property type="protein sequence ID" value="TFK68411.1"/>
    <property type="molecule type" value="Genomic_DNA"/>
</dbReference>